<keyword evidence="10" id="KW-1185">Reference proteome</keyword>
<sequence length="229" mass="24207">MSFPAYPQSPEPHAPPPPRENGLALAGFVIGLIGALLGLVPLVLVWLSLLLGALGIVLSAVGYARKRSGLAGQGGLAIAGLALGICAVLLSVFWVVWTLTNLRDYATSLPTRSPSHTETTRYRPTTTTTPPPVPHHVVYHLEGGDQAFTISYTPDGTSNLNHESSSKLPWTYEFDTPATDQRLSLSVSGSSMNEGTPINCSITVDGVVVNKGNGKGQYPMASCFHSLGR</sequence>
<feature type="transmembrane region" description="Helical" evidence="8">
    <location>
        <begin position="21"/>
        <end position="40"/>
    </location>
</feature>
<proteinExistence type="inferred from homology"/>
<keyword evidence="6 8" id="KW-0472">Membrane</keyword>
<dbReference type="EMBL" id="JACJID010000006">
    <property type="protein sequence ID" value="MBA8930017.1"/>
    <property type="molecule type" value="Genomic_DNA"/>
</dbReference>
<evidence type="ECO:0000256" key="8">
    <source>
        <dbReference type="SAM" id="Phobius"/>
    </source>
</evidence>
<feature type="transmembrane region" description="Helical" evidence="8">
    <location>
        <begin position="46"/>
        <end position="64"/>
    </location>
</feature>
<comment type="caution">
    <text evidence="9">The sequence shown here is derived from an EMBL/GenBank/DDBJ whole genome shotgun (WGS) entry which is preliminary data.</text>
</comment>
<keyword evidence="4 8" id="KW-0812">Transmembrane</keyword>
<evidence type="ECO:0000256" key="3">
    <source>
        <dbReference type="ARBA" id="ARBA00022475"/>
    </source>
</evidence>
<evidence type="ECO:0000313" key="9">
    <source>
        <dbReference type="EMBL" id="MBA8930017.1"/>
    </source>
</evidence>
<feature type="region of interest" description="Disordered" evidence="7">
    <location>
        <begin position="108"/>
        <end position="133"/>
    </location>
</feature>
<evidence type="ECO:0000256" key="5">
    <source>
        <dbReference type="ARBA" id="ARBA00022989"/>
    </source>
</evidence>
<keyword evidence="5 8" id="KW-1133">Transmembrane helix</keyword>
<comment type="similarity">
    <text evidence="2">Belongs to the MmpS family.</text>
</comment>
<dbReference type="InterPro" id="IPR008693">
    <property type="entry name" value="MmpS"/>
</dbReference>
<dbReference type="Proteomes" id="UP000517916">
    <property type="component" value="Unassembled WGS sequence"/>
</dbReference>
<feature type="compositionally biased region" description="Polar residues" evidence="7">
    <location>
        <begin position="108"/>
        <end position="117"/>
    </location>
</feature>
<accession>A0ABR6BSZ0</accession>
<evidence type="ECO:0000256" key="2">
    <source>
        <dbReference type="ARBA" id="ARBA00007531"/>
    </source>
</evidence>
<gene>
    <name evidence="9" type="ORF">BC739_007250</name>
</gene>
<evidence type="ECO:0000256" key="1">
    <source>
        <dbReference type="ARBA" id="ARBA00004236"/>
    </source>
</evidence>
<dbReference type="Gene3D" id="2.60.40.2880">
    <property type="entry name" value="MmpS1-5, C-terminal soluble domain"/>
    <property type="match status" value="1"/>
</dbReference>
<name>A0ABR6BSZ0_9PSEU</name>
<reference evidence="9 10" key="1">
    <citation type="submission" date="2020-08" db="EMBL/GenBank/DDBJ databases">
        <title>Genomic Encyclopedia of Archaeal and Bacterial Type Strains, Phase II (KMG-II): from individual species to whole genera.</title>
        <authorList>
            <person name="Goeker M."/>
        </authorList>
    </citation>
    <scope>NUCLEOTIDE SEQUENCE [LARGE SCALE GENOMIC DNA]</scope>
    <source>
        <strain evidence="9 10">DSM 43850</strain>
    </source>
</reference>
<feature type="transmembrane region" description="Helical" evidence="8">
    <location>
        <begin position="76"/>
        <end position="97"/>
    </location>
</feature>
<evidence type="ECO:0008006" key="11">
    <source>
        <dbReference type="Google" id="ProtNLM"/>
    </source>
</evidence>
<dbReference type="InterPro" id="IPR038468">
    <property type="entry name" value="MmpS_C"/>
</dbReference>
<evidence type="ECO:0000256" key="4">
    <source>
        <dbReference type="ARBA" id="ARBA00022692"/>
    </source>
</evidence>
<evidence type="ECO:0000256" key="7">
    <source>
        <dbReference type="SAM" id="MobiDB-lite"/>
    </source>
</evidence>
<comment type="subcellular location">
    <subcellularLocation>
        <location evidence="1">Cell membrane</location>
    </subcellularLocation>
</comment>
<dbReference type="RefSeq" id="WP_025354599.1">
    <property type="nucleotide sequence ID" value="NZ_BAAABQ010000014.1"/>
</dbReference>
<protein>
    <recommendedName>
        <fullName evidence="11">DUF4190 domain-containing protein</fullName>
    </recommendedName>
</protein>
<evidence type="ECO:0000313" key="10">
    <source>
        <dbReference type="Proteomes" id="UP000517916"/>
    </source>
</evidence>
<organism evidence="9 10">
    <name type="scientific">Kutzneria viridogrisea</name>
    <dbReference type="NCBI Taxonomy" id="47990"/>
    <lineage>
        <taxon>Bacteria</taxon>
        <taxon>Bacillati</taxon>
        <taxon>Actinomycetota</taxon>
        <taxon>Actinomycetes</taxon>
        <taxon>Pseudonocardiales</taxon>
        <taxon>Pseudonocardiaceae</taxon>
        <taxon>Kutzneria</taxon>
    </lineage>
</organism>
<evidence type="ECO:0000256" key="6">
    <source>
        <dbReference type="ARBA" id="ARBA00023136"/>
    </source>
</evidence>
<dbReference type="Pfam" id="PF05423">
    <property type="entry name" value="Mycobact_memb"/>
    <property type="match status" value="1"/>
</dbReference>
<keyword evidence="3" id="KW-1003">Cell membrane</keyword>